<proteinExistence type="predicted"/>
<name>A0AAD9HFE1_9PEZI</name>
<reference evidence="2" key="1">
    <citation type="submission" date="2021-06" db="EMBL/GenBank/DDBJ databases">
        <title>Comparative genomics, transcriptomics and evolutionary studies reveal genomic signatures of adaptation to plant cell wall in hemibiotrophic fungi.</title>
        <authorList>
            <consortium name="DOE Joint Genome Institute"/>
            <person name="Baroncelli R."/>
            <person name="Diaz J.F."/>
            <person name="Benocci T."/>
            <person name="Peng M."/>
            <person name="Battaglia E."/>
            <person name="Haridas S."/>
            <person name="Andreopoulos W."/>
            <person name="Labutti K."/>
            <person name="Pangilinan J."/>
            <person name="Floch G.L."/>
            <person name="Makela M.R."/>
            <person name="Henrissat B."/>
            <person name="Grigoriev I.V."/>
            <person name="Crouch J.A."/>
            <person name="De Vries R.P."/>
            <person name="Sukno S.A."/>
            <person name="Thon M.R."/>
        </authorList>
    </citation>
    <scope>NUCLEOTIDE SEQUENCE</scope>
    <source>
        <strain evidence="2">MAFF235873</strain>
    </source>
</reference>
<keyword evidence="3" id="KW-1185">Reference proteome</keyword>
<evidence type="ECO:0000313" key="2">
    <source>
        <dbReference type="EMBL" id="KAK2026914.1"/>
    </source>
</evidence>
<gene>
    <name evidence="2" type="ORF">LX32DRAFT_665009</name>
</gene>
<evidence type="ECO:0000259" key="1">
    <source>
        <dbReference type="Pfam" id="PF20183"/>
    </source>
</evidence>
<dbReference type="EMBL" id="MU842905">
    <property type="protein sequence ID" value="KAK2026914.1"/>
    <property type="molecule type" value="Genomic_DNA"/>
</dbReference>
<dbReference type="InterPro" id="IPR046676">
    <property type="entry name" value="DUF6546"/>
</dbReference>
<evidence type="ECO:0000313" key="3">
    <source>
        <dbReference type="Proteomes" id="UP001232148"/>
    </source>
</evidence>
<dbReference type="Proteomes" id="UP001232148">
    <property type="component" value="Unassembled WGS sequence"/>
</dbReference>
<accession>A0AAD9HFE1</accession>
<dbReference type="Pfam" id="PF20183">
    <property type="entry name" value="DUF6546"/>
    <property type="match status" value="1"/>
</dbReference>
<organism evidence="2 3">
    <name type="scientific">Colletotrichum zoysiae</name>
    <dbReference type="NCBI Taxonomy" id="1216348"/>
    <lineage>
        <taxon>Eukaryota</taxon>
        <taxon>Fungi</taxon>
        <taxon>Dikarya</taxon>
        <taxon>Ascomycota</taxon>
        <taxon>Pezizomycotina</taxon>
        <taxon>Sordariomycetes</taxon>
        <taxon>Hypocreomycetidae</taxon>
        <taxon>Glomerellales</taxon>
        <taxon>Glomerellaceae</taxon>
        <taxon>Colletotrichum</taxon>
        <taxon>Colletotrichum graminicola species complex</taxon>
    </lineage>
</organism>
<comment type="caution">
    <text evidence="2">The sequence shown here is derived from an EMBL/GenBank/DDBJ whole genome shotgun (WGS) entry which is preliminary data.</text>
</comment>
<dbReference type="AlphaFoldDB" id="A0AAD9HFE1"/>
<feature type="domain" description="DUF6546" evidence="1">
    <location>
        <begin position="182"/>
        <end position="377"/>
    </location>
</feature>
<protein>
    <recommendedName>
        <fullName evidence="1">DUF6546 domain-containing protein</fullName>
    </recommendedName>
</protein>
<sequence>MAYSGQSVHATMRLGTDASQSRHVCRTWLRMTPDDVRVPVRQQALEKVNFYKLKLGVSCLDDFESFISPRKRDIIHHICLNIELARYSSLCCSKRRSPIVSDGIWRLLSILSTWKPATHLALEINVYSPSDCEHYFKNLFLSTDDVEHDRGVTPDAWRAMNLHHDPRHGWIHGKPVEVAPCHTVKKLTIFEDDHENYGLFLDPPVWIDYNDPSKRLDAVLASKSLNLEHFAISFKVNAEDIFRYCNPTWSWSNLQSLALTSPLLQNDEGGSNQIEGLLCQASALAQKMPKLHTFVLWNGGKEHACAFIYRVGRDYATVIWRGTWRLELSPRVVESWQLVASKLCDKKFQVRQEFVQGDMKLHGDAIYHLDLPCQVVDPASLWQIRREAWSLEG</sequence>